<evidence type="ECO:0000256" key="5">
    <source>
        <dbReference type="ARBA" id="ARBA00023163"/>
    </source>
</evidence>
<dbReference type="SMART" id="SM00774">
    <property type="entry name" value="WRKY"/>
    <property type="match status" value="1"/>
</dbReference>
<dbReference type="SUPFAM" id="SSF118290">
    <property type="entry name" value="WRKY DNA-binding domain"/>
    <property type="match status" value="1"/>
</dbReference>
<evidence type="ECO:0000256" key="4">
    <source>
        <dbReference type="ARBA" id="ARBA00023125"/>
    </source>
</evidence>
<feature type="domain" description="WRKY" evidence="8">
    <location>
        <begin position="1037"/>
        <end position="1077"/>
    </location>
</feature>
<dbReference type="GO" id="GO:0003700">
    <property type="term" value="F:DNA-binding transcription factor activity"/>
    <property type="evidence" value="ECO:0007669"/>
    <property type="project" value="InterPro"/>
</dbReference>
<reference evidence="9" key="2">
    <citation type="submission" date="2015-07" db="EMBL/GenBank/DDBJ databases">
        <authorList>
            <person name="Noorani M."/>
        </authorList>
    </citation>
    <scope>NUCLEOTIDE SEQUENCE</scope>
    <source>
        <strain evidence="9">Yugu1</strain>
    </source>
</reference>
<dbReference type="InterPro" id="IPR036576">
    <property type="entry name" value="WRKY_dom_sf"/>
</dbReference>
<reference evidence="9" key="1">
    <citation type="journal article" date="2012" name="Nat. Biotechnol.">
        <title>Reference genome sequence of the model plant Setaria.</title>
        <authorList>
            <person name="Bennetzen J.L."/>
            <person name="Schmutz J."/>
            <person name="Wang H."/>
            <person name="Percifield R."/>
            <person name="Hawkins J."/>
            <person name="Pontaroli A.C."/>
            <person name="Estep M."/>
            <person name="Feng L."/>
            <person name="Vaughn J.N."/>
            <person name="Grimwood J."/>
            <person name="Jenkins J."/>
            <person name="Barry K."/>
            <person name="Lindquist E."/>
            <person name="Hellsten U."/>
            <person name="Deshpande S."/>
            <person name="Wang X."/>
            <person name="Wu X."/>
            <person name="Mitros T."/>
            <person name="Triplett J."/>
            <person name="Yang X."/>
            <person name="Ye C.Y."/>
            <person name="Mauro-Herrera M."/>
            <person name="Wang L."/>
            <person name="Li P."/>
            <person name="Sharma M."/>
            <person name="Sharma R."/>
            <person name="Ronald P.C."/>
            <person name="Panaud O."/>
            <person name="Kellogg E.A."/>
            <person name="Brutnell T.P."/>
            <person name="Doust A.N."/>
            <person name="Tuskan G.A."/>
            <person name="Rokhsar D."/>
            <person name="Devos K.M."/>
        </authorList>
    </citation>
    <scope>NUCLEOTIDE SEQUENCE [LARGE SCALE GENOMIC DNA]</scope>
    <source>
        <strain evidence="9">Yugu1</strain>
    </source>
</reference>
<accession>A0A368PXG3</accession>
<keyword evidence="5" id="KW-0804">Transcription</keyword>
<evidence type="ECO:0000256" key="6">
    <source>
        <dbReference type="ARBA" id="ARBA00023242"/>
    </source>
</evidence>
<dbReference type="InterPro" id="IPR027417">
    <property type="entry name" value="P-loop_NTPase"/>
</dbReference>
<evidence type="ECO:0000256" key="2">
    <source>
        <dbReference type="ARBA" id="ARBA00022614"/>
    </source>
</evidence>
<dbReference type="Gene3D" id="3.80.10.10">
    <property type="entry name" value="Ribonuclease Inhibitor"/>
    <property type="match status" value="2"/>
</dbReference>
<dbReference type="InterPro" id="IPR056789">
    <property type="entry name" value="LRR_R13L1-DRL21"/>
</dbReference>
<dbReference type="OrthoDB" id="683218at2759"/>
<dbReference type="InterPro" id="IPR032675">
    <property type="entry name" value="LRR_dom_sf"/>
</dbReference>
<dbReference type="Pfam" id="PF25019">
    <property type="entry name" value="LRR_R13L1-DRL21"/>
    <property type="match status" value="1"/>
</dbReference>
<dbReference type="PROSITE" id="PS50811">
    <property type="entry name" value="WRKY"/>
    <property type="match status" value="1"/>
</dbReference>
<keyword evidence="6" id="KW-0539">Nucleus</keyword>
<name>A0A368PXG3_SETIT</name>
<evidence type="ECO:0000256" key="7">
    <source>
        <dbReference type="SAM" id="MobiDB-lite"/>
    </source>
</evidence>
<gene>
    <name evidence="9" type="ORF">SETIT_2G103000v2</name>
</gene>
<dbReference type="STRING" id="4555.A0A368PXG3"/>
<evidence type="ECO:0000313" key="9">
    <source>
        <dbReference type="EMBL" id="RCV10322.1"/>
    </source>
</evidence>
<dbReference type="InterPro" id="IPR003657">
    <property type="entry name" value="WRKY_dom"/>
</dbReference>
<dbReference type="SUPFAM" id="SSF52058">
    <property type="entry name" value="L domain-like"/>
    <property type="match status" value="2"/>
</dbReference>
<dbReference type="EMBL" id="CM003529">
    <property type="protein sequence ID" value="RCV10322.1"/>
    <property type="molecule type" value="Genomic_DNA"/>
</dbReference>
<protein>
    <recommendedName>
        <fullName evidence="8">WRKY domain-containing protein</fullName>
    </recommendedName>
</protein>
<evidence type="ECO:0000256" key="3">
    <source>
        <dbReference type="ARBA" id="ARBA00023015"/>
    </source>
</evidence>
<dbReference type="InterPro" id="IPR002182">
    <property type="entry name" value="NB-ARC"/>
</dbReference>
<dbReference type="GO" id="GO:0005634">
    <property type="term" value="C:nucleus"/>
    <property type="evidence" value="ECO:0007669"/>
    <property type="project" value="UniProtKB-SubCell"/>
</dbReference>
<keyword evidence="2" id="KW-0433">Leucine-rich repeat</keyword>
<organism evidence="9">
    <name type="scientific">Setaria italica</name>
    <name type="common">Foxtail millet</name>
    <name type="synonym">Panicum italicum</name>
    <dbReference type="NCBI Taxonomy" id="4555"/>
    <lineage>
        <taxon>Eukaryota</taxon>
        <taxon>Viridiplantae</taxon>
        <taxon>Streptophyta</taxon>
        <taxon>Embryophyta</taxon>
        <taxon>Tracheophyta</taxon>
        <taxon>Spermatophyta</taxon>
        <taxon>Magnoliopsida</taxon>
        <taxon>Liliopsida</taxon>
        <taxon>Poales</taxon>
        <taxon>Poaceae</taxon>
        <taxon>PACMAD clade</taxon>
        <taxon>Panicoideae</taxon>
        <taxon>Panicodae</taxon>
        <taxon>Paniceae</taxon>
        <taxon>Cenchrinae</taxon>
        <taxon>Setaria</taxon>
    </lineage>
</organism>
<evidence type="ECO:0000259" key="8">
    <source>
        <dbReference type="PROSITE" id="PS50811"/>
    </source>
</evidence>
<keyword evidence="3" id="KW-0805">Transcription regulation</keyword>
<dbReference type="PANTHER" id="PTHR36766">
    <property type="entry name" value="PLANT BROAD-SPECTRUM MILDEW RESISTANCE PROTEIN RPW8"/>
    <property type="match status" value="1"/>
</dbReference>
<feature type="region of interest" description="Disordered" evidence="7">
    <location>
        <begin position="31"/>
        <end position="58"/>
    </location>
</feature>
<dbReference type="Pfam" id="PF00931">
    <property type="entry name" value="NB-ARC"/>
    <property type="match status" value="1"/>
</dbReference>
<sequence length="1078" mass="119866">MAREAGWKGLVVVASWVQQHQATETIVAVSKSGHGEEEAPAGSVGEAEHRGREVEAAADPQVGVNLDCSIRRLFQQLVHVRAAISSSSSGSRPSDAWLNGMILAMLDVGRHRKKAVSNVSGTSSPEELAILSITDKLEGLQLGSPGLSGAAIDIHNEMLSLPSLVMRCILLSLLYLDLSSCSGLTQLPPSIGNLHNLAALNLSDCYSLQTLRSLPVSLCQLSKLRLLDLAGCFSLEYLPDPPVNLGHLENLNLSDCKQLKVLPQPFVDLHELKYLNLSGNHGVDLDAEYLCTLANLKCVTLSPITNVQGFPDSFLGLAIRLDRLRWWKNKRVHQHCNPKAASMHSYRCYDQSIINRLLSDEDDISSDKTVTSICIVGESGMGKTELAGKFTRLLAKIVEFTSCAYCIDAPISALEEIVIEELTGKRLLLVLEDSDSKSQYLWSYVQRLLNVCAKGSALIVTSKSNEVANLVGGMQTYYLSPLSKEECFMIFKGHVLGGLDMSSYPELESIGWKVVEKSGGNPMCIKALSGLLCPSEIDLSETDMLVDSTLPALLRLCYDLLPAHLQHCFKFCSLFPKGHIFIKHHIIRLWISQGFRHPFLNFQDDEFVMHELFHDLATSVSKNQYFRCEEPFSSLAENIGNLSIVLSDFKTVALAKEARNLQYIVELPRSIGNMKHLRLLSLNNTNIKGLPFEIGQVDTPQTLELKDCCQLTDLPETTSNLVKLRHLDIQKEPGNIKVGVPRGIGQLTDLQTLTEFNIGNNLSQCSIAELKNLNGLKGHVHVPWLENIKALPKTMGDDASEANIVGKDFLEALMLEWSYSDDNMDDCLGHEIANKILRNLQPNSNLQKLIVRNYAGNLFPLWMQEPYLIKLVSITLDNCYGCSELPYLGDLPCLKFLFIQRMNSIESFGIGSNSLATEEKHPPRFPSLEVLTLWEMYYLQFWVGINEGDFPRICHLSISRCPKLTNLPCLVSLVHLSVHYGDLRVVRCPKLDLVGISLEDHHRQKVDGGRKSPTKRSMVLKAATDTNLQDDGWKSYYCRCLNRHSTGCCATKILHPGDTDPNMLCAMYISEHNHEPPQ</sequence>
<dbReference type="GO" id="GO:0043531">
    <property type="term" value="F:ADP binding"/>
    <property type="evidence" value="ECO:0007669"/>
    <property type="project" value="InterPro"/>
</dbReference>
<dbReference type="GO" id="GO:0043565">
    <property type="term" value="F:sequence-specific DNA binding"/>
    <property type="evidence" value="ECO:0007669"/>
    <property type="project" value="InterPro"/>
</dbReference>
<dbReference type="AlphaFoldDB" id="A0A368PXG3"/>
<keyword evidence="4" id="KW-0238">DNA-binding</keyword>
<dbReference type="PANTHER" id="PTHR36766:SF55">
    <property type="entry name" value="OS11G0492900 PROTEIN"/>
    <property type="match status" value="1"/>
</dbReference>
<dbReference type="SUPFAM" id="SSF52540">
    <property type="entry name" value="P-loop containing nucleoside triphosphate hydrolases"/>
    <property type="match status" value="1"/>
</dbReference>
<feature type="compositionally biased region" description="Basic and acidic residues" evidence="7">
    <location>
        <begin position="46"/>
        <end position="55"/>
    </location>
</feature>
<comment type="subcellular location">
    <subcellularLocation>
        <location evidence="1">Nucleus</location>
    </subcellularLocation>
</comment>
<evidence type="ECO:0000256" key="1">
    <source>
        <dbReference type="ARBA" id="ARBA00004123"/>
    </source>
</evidence>
<proteinExistence type="predicted"/>